<dbReference type="PROSITE" id="PS00107">
    <property type="entry name" value="PROTEIN_KINASE_ATP"/>
    <property type="match status" value="1"/>
</dbReference>
<comment type="caution">
    <text evidence="9">The sequence shown here is derived from an EMBL/GenBank/DDBJ whole genome shotgun (WGS) entry which is preliminary data.</text>
</comment>
<evidence type="ECO:0000256" key="1">
    <source>
        <dbReference type="ARBA" id="ARBA00022527"/>
    </source>
</evidence>
<evidence type="ECO:0000256" key="2">
    <source>
        <dbReference type="ARBA" id="ARBA00022741"/>
    </source>
</evidence>
<feature type="transmembrane region" description="Helical" evidence="6">
    <location>
        <begin position="196"/>
        <end position="218"/>
    </location>
</feature>
<organism evidence="9 10">
    <name type="scientific">Thraustotheca clavata</name>
    <dbReference type="NCBI Taxonomy" id="74557"/>
    <lineage>
        <taxon>Eukaryota</taxon>
        <taxon>Sar</taxon>
        <taxon>Stramenopiles</taxon>
        <taxon>Oomycota</taxon>
        <taxon>Saprolegniomycetes</taxon>
        <taxon>Saprolegniales</taxon>
        <taxon>Achlyaceae</taxon>
        <taxon>Thraustotheca</taxon>
    </lineage>
</organism>
<dbReference type="InterPro" id="IPR017441">
    <property type="entry name" value="Protein_kinase_ATP_BS"/>
</dbReference>
<keyword evidence="6" id="KW-1133">Transmembrane helix</keyword>
<keyword evidence="6" id="KW-0812">Transmembrane</keyword>
<gene>
    <name evidence="9" type="ORF">THRCLA_21180</name>
</gene>
<dbReference type="PROSITE" id="PS00108">
    <property type="entry name" value="PROTEIN_KINASE_ST"/>
    <property type="match status" value="1"/>
</dbReference>
<name>A0A1V9ZZD3_9STRA</name>
<feature type="binding site" evidence="4">
    <location>
        <position position="297"/>
    </location>
    <ligand>
        <name>ATP</name>
        <dbReference type="ChEBI" id="CHEBI:30616"/>
    </ligand>
</feature>
<reference evidence="9 10" key="1">
    <citation type="journal article" date="2014" name="Genome Biol. Evol.">
        <title>The secreted proteins of Achlya hypogyna and Thraustotheca clavata identify the ancestral oomycete secretome and reveal gene acquisitions by horizontal gene transfer.</title>
        <authorList>
            <person name="Misner I."/>
            <person name="Blouin N."/>
            <person name="Leonard G."/>
            <person name="Richards T.A."/>
            <person name="Lane C.E."/>
        </authorList>
    </citation>
    <scope>NUCLEOTIDE SEQUENCE [LARGE SCALE GENOMIC DNA]</scope>
    <source>
        <strain evidence="9 10">ATCC 34112</strain>
    </source>
</reference>
<proteinExistence type="inferred from homology"/>
<feature type="domain" description="Protein kinase" evidence="8">
    <location>
        <begin position="269"/>
        <end position="492"/>
    </location>
</feature>
<dbReference type="AlphaFoldDB" id="A0A1V9ZZD3"/>
<dbReference type="EMBL" id="JNBS01000921">
    <property type="protein sequence ID" value="OQS03378.1"/>
    <property type="molecule type" value="Genomic_DNA"/>
</dbReference>
<sequence>MYRCLLLCLSIVLAEYSPITVFSLDSFNGNATNLYITITTSKAPTIGSIRVTPGYELVGYDIDSNYMIWDRNTRSLGSIWNKAIVSYTVRQKSNELTTNPNTNQVVAKAYLQQNFTGNALFLSLQDITLDTTWKKNIKSFQVTPGYMFVAFADSTGISIFTSDDGEINEVGSDFTSCKAIDLSLAANTSTLNSTDIGLIVGCSFGAAVVCGLIAFFVIRYLDKKKKVSQLHESLIRTASNNEPVPRTPQASRGLDLSYLYKYQLDAAQLQLEKVIGYGSFAEVWKGRYNGNTVAIKKLQNNRSSNNDIQDFINEIVLTKSFKNPNIISIIGVAWTSPADIQSVMEFMDQGDLRDYLSNTTTIDFTWEQKLFFLKSIVNGLVYLHSLSIIHRDLKSRNVLVDSRNGVKLVDFGIAKEDIQGTMTMGVGTYRWMAPEVLQDSSYTLAADIYSLGMIMTEMDTHHIPYQDVINPKTKLPLSDAAIIVGVIDGSIK</sequence>
<dbReference type="PROSITE" id="PS50011">
    <property type="entry name" value="PROTEIN_KINASE_DOM"/>
    <property type="match status" value="1"/>
</dbReference>
<dbReference type="Proteomes" id="UP000243217">
    <property type="component" value="Unassembled WGS sequence"/>
</dbReference>
<dbReference type="InterPro" id="IPR001245">
    <property type="entry name" value="Ser-Thr/Tyr_kinase_cat_dom"/>
</dbReference>
<feature type="chain" id="PRO_5012754498" evidence="7">
    <location>
        <begin position="17"/>
        <end position="492"/>
    </location>
</feature>
<evidence type="ECO:0000256" key="4">
    <source>
        <dbReference type="PROSITE-ProRule" id="PRU10141"/>
    </source>
</evidence>
<evidence type="ECO:0000256" key="7">
    <source>
        <dbReference type="SAM" id="SignalP"/>
    </source>
</evidence>
<dbReference type="InterPro" id="IPR011009">
    <property type="entry name" value="Kinase-like_dom_sf"/>
</dbReference>
<keyword evidence="9" id="KW-0808">Transferase</keyword>
<keyword evidence="10" id="KW-1185">Reference proteome</keyword>
<dbReference type="InterPro" id="IPR000719">
    <property type="entry name" value="Prot_kinase_dom"/>
</dbReference>
<dbReference type="PANTHER" id="PTHR44329:SF214">
    <property type="entry name" value="PROTEIN KINASE DOMAIN-CONTAINING PROTEIN"/>
    <property type="match status" value="1"/>
</dbReference>
<keyword evidence="2 4" id="KW-0547">Nucleotide-binding</keyword>
<dbReference type="Gene3D" id="1.10.510.10">
    <property type="entry name" value="Transferase(Phosphotransferase) domain 1"/>
    <property type="match status" value="1"/>
</dbReference>
<evidence type="ECO:0000313" key="10">
    <source>
        <dbReference type="Proteomes" id="UP000243217"/>
    </source>
</evidence>
<accession>A0A1V9ZZD3</accession>
<dbReference type="InterPro" id="IPR051681">
    <property type="entry name" value="Ser/Thr_Kinases-Pseudokinases"/>
</dbReference>
<keyword evidence="9" id="KW-0418">Kinase</keyword>
<dbReference type="GO" id="GO:0005524">
    <property type="term" value="F:ATP binding"/>
    <property type="evidence" value="ECO:0007669"/>
    <property type="project" value="UniProtKB-UniRule"/>
</dbReference>
<evidence type="ECO:0000256" key="6">
    <source>
        <dbReference type="SAM" id="Phobius"/>
    </source>
</evidence>
<dbReference type="GO" id="GO:0004674">
    <property type="term" value="F:protein serine/threonine kinase activity"/>
    <property type="evidence" value="ECO:0007669"/>
    <property type="project" value="UniProtKB-KW"/>
</dbReference>
<dbReference type="PANTHER" id="PTHR44329">
    <property type="entry name" value="SERINE/THREONINE-PROTEIN KINASE TNNI3K-RELATED"/>
    <property type="match status" value="1"/>
</dbReference>
<keyword evidence="1 5" id="KW-0723">Serine/threonine-protein kinase</keyword>
<dbReference type="PRINTS" id="PR00109">
    <property type="entry name" value="TYRKINASE"/>
</dbReference>
<dbReference type="STRING" id="74557.A0A1V9ZZD3"/>
<keyword evidence="6" id="KW-0472">Membrane</keyword>
<evidence type="ECO:0000259" key="8">
    <source>
        <dbReference type="PROSITE" id="PS50011"/>
    </source>
</evidence>
<dbReference type="SMART" id="SM00220">
    <property type="entry name" value="S_TKc"/>
    <property type="match status" value="1"/>
</dbReference>
<evidence type="ECO:0000313" key="9">
    <source>
        <dbReference type="EMBL" id="OQS03378.1"/>
    </source>
</evidence>
<dbReference type="OrthoDB" id="69842at2759"/>
<dbReference type="SUPFAM" id="SSF56112">
    <property type="entry name" value="Protein kinase-like (PK-like)"/>
    <property type="match status" value="1"/>
</dbReference>
<protein>
    <submittedName>
        <fullName evidence="9">Kinase</fullName>
    </submittedName>
</protein>
<feature type="non-terminal residue" evidence="9">
    <location>
        <position position="492"/>
    </location>
</feature>
<comment type="similarity">
    <text evidence="5">Belongs to the protein kinase superfamily.</text>
</comment>
<dbReference type="InterPro" id="IPR008271">
    <property type="entry name" value="Ser/Thr_kinase_AS"/>
</dbReference>
<evidence type="ECO:0000256" key="3">
    <source>
        <dbReference type="ARBA" id="ARBA00022840"/>
    </source>
</evidence>
<evidence type="ECO:0000256" key="5">
    <source>
        <dbReference type="RuleBase" id="RU000304"/>
    </source>
</evidence>
<dbReference type="Pfam" id="PF00069">
    <property type="entry name" value="Pkinase"/>
    <property type="match status" value="1"/>
</dbReference>
<feature type="signal peptide" evidence="7">
    <location>
        <begin position="1"/>
        <end position="16"/>
    </location>
</feature>
<keyword evidence="3 4" id="KW-0067">ATP-binding</keyword>
<keyword evidence="7" id="KW-0732">Signal</keyword>